<reference evidence="4 5" key="1">
    <citation type="submission" date="2024-07" db="EMBL/GenBank/DDBJ databases">
        <authorList>
            <person name="Ren Q."/>
        </authorList>
    </citation>
    <scope>NUCLEOTIDE SEQUENCE [LARGE SCALE GENOMIC DNA]</scope>
    <source>
        <strain evidence="4 5">REN37</strain>
    </source>
</reference>
<keyword evidence="4" id="KW-0032">Aminotransferase</keyword>
<evidence type="ECO:0000256" key="1">
    <source>
        <dbReference type="ARBA" id="ARBA00022898"/>
    </source>
</evidence>
<dbReference type="PIRSF" id="PIRSF000390">
    <property type="entry name" value="PLP_StrS"/>
    <property type="match status" value="1"/>
</dbReference>
<dbReference type="SUPFAM" id="SSF53383">
    <property type="entry name" value="PLP-dependent transferases"/>
    <property type="match status" value="1"/>
</dbReference>
<keyword evidence="5" id="KW-1185">Reference proteome</keyword>
<dbReference type="CDD" id="cd00616">
    <property type="entry name" value="AHBA_syn"/>
    <property type="match status" value="1"/>
</dbReference>
<evidence type="ECO:0000313" key="4">
    <source>
        <dbReference type="EMBL" id="MEY1661989.1"/>
    </source>
</evidence>
<keyword evidence="4" id="KW-0808">Transferase</keyword>
<organism evidence="4 5">
    <name type="scientific">Isoalcanivorax beigongshangi</name>
    <dbReference type="NCBI Taxonomy" id="3238810"/>
    <lineage>
        <taxon>Bacteria</taxon>
        <taxon>Pseudomonadati</taxon>
        <taxon>Pseudomonadota</taxon>
        <taxon>Gammaproteobacteria</taxon>
        <taxon>Oceanospirillales</taxon>
        <taxon>Alcanivoracaceae</taxon>
        <taxon>Isoalcanivorax</taxon>
    </lineage>
</organism>
<dbReference type="NCBIfam" id="TIGR02379">
    <property type="entry name" value="ECA_wecE"/>
    <property type="match status" value="1"/>
</dbReference>
<keyword evidence="1 3" id="KW-0663">Pyridoxal phosphate</keyword>
<dbReference type="NCBIfam" id="NF008687">
    <property type="entry name" value="PRK11706.1"/>
    <property type="match status" value="1"/>
</dbReference>
<dbReference type="PANTHER" id="PTHR30244">
    <property type="entry name" value="TRANSAMINASE"/>
    <property type="match status" value="1"/>
</dbReference>
<accession>A0ABV4AGM3</accession>
<evidence type="ECO:0000256" key="3">
    <source>
        <dbReference type="RuleBase" id="RU004508"/>
    </source>
</evidence>
<evidence type="ECO:0000313" key="5">
    <source>
        <dbReference type="Proteomes" id="UP001562065"/>
    </source>
</evidence>
<proteinExistence type="inferred from homology"/>
<name>A0ABV4AGM3_9GAMM</name>
<dbReference type="InterPro" id="IPR000653">
    <property type="entry name" value="DegT/StrS_aminotransferase"/>
</dbReference>
<dbReference type="InterPro" id="IPR015424">
    <property type="entry name" value="PyrdxlP-dep_Trfase"/>
</dbReference>
<dbReference type="InterPro" id="IPR012749">
    <property type="entry name" value="WecE-like"/>
</dbReference>
<dbReference type="EMBL" id="JBGCUO010000001">
    <property type="protein sequence ID" value="MEY1661989.1"/>
    <property type="molecule type" value="Genomic_DNA"/>
</dbReference>
<dbReference type="RefSeq" id="WP_369455234.1">
    <property type="nucleotide sequence ID" value="NZ_JBGCUO010000001.1"/>
</dbReference>
<dbReference type="InterPro" id="IPR015422">
    <property type="entry name" value="PyrdxlP-dep_Trfase_small"/>
</dbReference>
<sequence length="383" mass="40508">MTTDLIPFHRPFMSGNEARYLQHALDAATLCAGGAFTARCEALLVAHTGAQRALLTHSCTNALELAAVLSGVGPGDEVILPSFTFTSTATAFALRGATPVFVDVEPATLNIDPAAAAAAITPRTRALVPVHYAGTSCDMTALQQLADQHRLWLIEDAAQAIGASYKGQPLGSMGRLGTLSFHATKNLGCGEGGALLINDPDLVERAEILHDKGTTRAQFRAGRIRQYDWVDLGLSAPPSELQAAHLLAQLEQLATVTQQRRLLWQAYQQALAPLVQAGLLQTLHVPVDCTHNGHIFGLLFADGGQRDRAQAALAAAGLQTALHYQPLHLSPAGQQLGRAHGALPHASTLPGRLLRLPMWHGVPAAVPETVARVLGDLFGGARP</sequence>
<dbReference type="Pfam" id="PF01041">
    <property type="entry name" value="DegT_DnrJ_EryC1"/>
    <property type="match status" value="1"/>
</dbReference>
<dbReference type="Proteomes" id="UP001562065">
    <property type="component" value="Unassembled WGS sequence"/>
</dbReference>
<dbReference type="GO" id="GO:0019180">
    <property type="term" value="F:dTDP-4-amino-4,6-dideoxygalactose transaminase activity"/>
    <property type="evidence" value="ECO:0007669"/>
    <property type="project" value="UniProtKB-EC"/>
</dbReference>
<dbReference type="Gene3D" id="3.40.640.10">
    <property type="entry name" value="Type I PLP-dependent aspartate aminotransferase-like (Major domain)"/>
    <property type="match status" value="1"/>
</dbReference>
<dbReference type="Gene3D" id="3.90.1150.10">
    <property type="entry name" value="Aspartate Aminotransferase, domain 1"/>
    <property type="match status" value="1"/>
</dbReference>
<gene>
    <name evidence="4" type="primary">rffA</name>
    <name evidence="4" type="synonym">fcnA</name>
    <name evidence="4" type="synonym">wecE</name>
    <name evidence="4" type="ORF">AB5I84_07485</name>
</gene>
<dbReference type="PANTHER" id="PTHR30244:SF34">
    <property type="entry name" value="DTDP-4-AMINO-4,6-DIDEOXYGALACTOSE TRANSAMINASE"/>
    <property type="match status" value="1"/>
</dbReference>
<dbReference type="InterPro" id="IPR015421">
    <property type="entry name" value="PyrdxlP-dep_Trfase_major"/>
</dbReference>
<evidence type="ECO:0000256" key="2">
    <source>
        <dbReference type="ARBA" id="ARBA00037999"/>
    </source>
</evidence>
<comment type="caution">
    <text evidence="4">The sequence shown here is derived from an EMBL/GenBank/DDBJ whole genome shotgun (WGS) entry which is preliminary data.</text>
</comment>
<dbReference type="EC" id="2.6.1.59" evidence="4"/>
<comment type="similarity">
    <text evidence="2 3">Belongs to the DegT/DnrJ/EryC1 family.</text>
</comment>
<protein>
    <submittedName>
        <fullName evidence="4">dTDP-4-amino-4,6-dideoxygalactose transaminase</fullName>
        <ecNumber evidence="4">2.6.1.59</ecNumber>
    </submittedName>
</protein>